<protein>
    <submittedName>
        <fullName evidence="4">C4-dicarboxylate ABC transporter substrate-binding protein</fullName>
    </submittedName>
</protein>
<accession>A0A3N0EFW1</accession>
<dbReference type="GO" id="GO:0055085">
    <property type="term" value="P:transmembrane transport"/>
    <property type="evidence" value="ECO:0007669"/>
    <property type="project" value="InterPro"/>
</dbReference>
<dbReference type="OrthoDB" id="9815946at2"/>
<proteinExistence type="inferred from homology"/>
<dbReference type="Pfam" id="PF03480">
    <property type="entry name" value="DctP"/>
    <property type="match status" value="1"/>
</dbReference>
<evidence type="ECO:0000313" key="5">
    <source>
        <dbReference type="Proteomes" id="UP000269198"/>
    </source>
</evidence>
<keyword evidence="5" id="KW-1185">Reference proteome</keyword>
<gene>
    <name evidence="4" type="ORF">EFW17_05075</name>
</gene>
<evidence type="ECO:0000313" key="4">
    <source>
        <dbReference type="EMBL" id="RNL86569.1"/>
    </source>
</evidence>
<dbReference type="Gene3D" id="3.40.190.170">
    <property type="entry name" value="Bacterial extracellular solute-binding protein, family 7"/>
    <property type="match status" value="1"/>
</dbReference>
<dbReference type="PANTHER" id="PTHR33376">
    <property type="match status" value="1"/>
</dbReference>
<keyword evidence="3" id="KW-0732">Signal</keyword>
<reference evidence="4 5" key="1">
    <citation type="submission" date="2018-11" db="EMBL/GenBank/DDBJ databases">
        <title>The genome draft of YIM 96095.</title>
        <authorList>
            <person name="Tang S.-K."/>
            <person name="Chunyu W.-X."/>
            <person name="Feng Y.-Z."/>
        </authorList>
    </citation>
    <scope>NUCLEOTIDE SEQUENCE [LARGE SCALE GENOMIC DNA]</scope>
    <source>
        <strain evidence="4 5">YIM 96095</strain>
    </source>
</reference>
<evidence type="ECO:0000256" key="2">
    <source>
        <dbReference type="ARBA" id="ARBA00022448"/>
    </source>
</evidence>
<dbReference type="AlphaFoldDB" id="A0A3N0EFW1"/>
<keyword evidence="2" id="KW-0813">Transport</keyword>
<dbReference type="NCBIfam" id="NF037995">
    <property type="entry name" value="TRAP_S1"/>
    <property type="match status" value="1"/>
</dbReference>
<comment type="caution">
    <text evidence="4">The sequence shown here is derived from an EMBL/GenBank/DDBJ whole genome shotgun (WGS) entry which is preliminary data.</text>
</comment>
<dbReference type="InterPro" id="IPR018389">
    <property type="entry name" value="DctP_fam"/>
</dbReference>
<organism evidence="4 5">
    <name type="scientific">Halostreptopolyspora alba</name>
    <dbReference type="NCBI Taxonomy" id="2487137"/>
    <lineage>
        <taxon>Bacteria</taxon>
        <taxon>Bacillati</taxon>
        <taxon>Actinomycetota</taxon>
        <taxon>Actinomycetes</taxon>
        <taxon>Streptosporangiales</taxon>
        <taxon>Nocardiopsidaceae</taxon>
        <taxon>Halostreptopolyspora</taxon>
    </lineage>
</organism>
<sequence>MRNPPERSRGMTRQQRFSRYLTGTGALLASGALLSGCGLASGPTDDGEVTLRLSHQWPAAEDGEGDFRAVLAERFAEQVEERTDGSVTVELHPNNSLIEDPTEQYSAIREQTLDMSVYPLDYAAGDVPEFSMTLMPAMVRNHAQAQNWKDSEIGDRIAEISEENGVRILTWVWNAGALGTAGDEPIRTPDDVPSGSVTRAAGPKVEEMLEDVGFGLSSMPSSDIYNALQTGTLDSAITSTSSFSSYRLYEQVETFTSPAGGNTFWFMFEPLIIGTESYDQLTEEQQETVDEVGADLQEFAYTASEEDDQRVHEEFEENGVEVVEMSDSDFDEWREASQPAWESFGEEVEGGEELLELGESVPAE</sequence>
<name>A0A3N0EFW1_9ACTN</name>
<dbReference type="InterPro" id="IPR038404">
    <property type="entry name" value="TRAP_DctP_sf"/>
</dbReference>
<evidence type="ECO:0000256" key="1">
    <source>
        <dbReference type="ARBA" id="ARBA00009023"/>
    </source>
</evidence>
<comment type="similarity">
    <text evidence="1">Belongs to the bacterial solute-binding protein 7 family.</text>
</comment>
<dbReference type="PANTHER" id="PTHR33376:SF7">
    <property type="entry name" value="C4-DICARBOXYLATE-BINDING PROTEIN DCTB"/>
    <property type="match status" value="1"/>
</dbReference>
<dbReference type="Proteomes" id="UP000269198">
    <property type="component" value="Unassembled WGS sequence"/>
</dbReference>
<dbReference type="EMBL" id="RJMB01000003">
    <property type="protein sequence ID" value="RNL86569.1"/>
    <property type="molecule type" value="Genomic_DNA"/>
</dbReference>
<evidence type="ECO:0000256" key="3">
    <source>
        <dbReference type="ARBA" id="ARBA00022729"/>
    </source>
</evidence>
<dbReference type="GO" id="GO:0015740">
    <property type="term" value="P:C4-dicarboxylate transport"/>
    <property type="evidence" value="ECO:0007669"/>
    <property type="project" value="TreeGrafter"/>
</dbReference>